<organism evidence="2 3">
    <name type="scientific">Gossypium lobatum</name>
    <dbReference type="NCBI Taxonomy" id="34289"/>
    <lineage>
        <taxon>Eukaryota</taxon>
        <taxon>Viridiplantae</taxon>
        <taxon>Streptophyta</taxon>
        <taxon>Embryophyta</taxon>
        <taxon>Tracheophyta</taxon>
        <taxon>Spermatophyta</taxon>
        <taxon>Magnoliopsida</taxon>
        <taxon>eudicotyledons</taxon>
        <taxon>Gunneridae</taxon>
        <taxon>Pentapetalae</taxon>
        <taxon>rosids</taxon>
        <taxon>malvids</taxon>
        <taxon>Malvales</taxon>
        <taxon>Malvaceae</taxon>
        <taxon>Malvoideae</taxon>
        <taxon>Gossypium</taxon>
    </lineage>
</organism>
<accession>A0A7J8NHY2</accession>
<sequence>MYKPASHEGSQVGLSGNSSFYNPHHRMGFKHRRYWWCKHLHVHYSIKMAHRPNTDNQMLYRRNQNPNRNNHNPTGSWT</sequence>
<feature type="region of interest" description="Disordered" evidence="1">
    <location>
        <begin position="55"/>
        <end position="78"/>
    </location>
</feature>
<dbReference type="AlphaFoldDB" id="A0A7J8NHY2"/>
<evidence type="ECO:0000313" key="3">
    <source>
        <dbReference type="Proteomes" id="UP000593572"/>
    </source>
</evidence>
<gene>
    <name evidence="2" type="ORF">Golob_027810</name>
</gene>
<comment type="caution">
    <text evidence="2">The sequence shown here is derived from an EMBL/GenBank/DDBJ whole genome shotgun (WGS) entry which is preliminary data.</text>
</comment>
<feature type="non-terminal residue" evidence="2">
    <location>
        <position position="78"/>
    </location>
</feature>
<proteinExistence type="predicted"/>
<dbReference type="EMBL" id="JABEZX010350271">
    <property type="protein sequence ID" value="MBA0576575.1"/>
    <property type="molecule type" value="Genomic_DNA"/>
</dbReference>
<feature type="compositionally biased region" description="Low complexity" evidence="1">
    <location>
        <begin position="61"/>
        <end position="78"/>
    </location>
</feature>
<dbReference type="Proteomes" id="UP000593572">
    <property type="component" value="Unassembled WGS sequence"/>
</dbReference>
<evidence type="ECO:0000256" key="1">
    <source>
        <dbReference type="SAM" id="MobiDB-lite"/>
    </source>
</evidence>
<reference evidence="2 3" key="1">
    <citation type="journal article" date="2019" name="Genome Biol. Evol.">
        <title>Insights into the evolution of the New World diploid cottons (Gossypium, subgenus Houzingenia) based on genome sequencing.</title>
        <authorList>
            <person name="Grover C.E."/>
            <person name="Arick M.A. 2nd"/>
            <person name="Thrash A."/>
            <person name="Conover J.L."/>
            <person name="Sanders W.S."/>
            <person name="Peterson D.G."/>
            <person name="Frelichowski J.E."/>
            <person name="Scheffler J.A."/>
            <person name="Scheffler B.E."/>
            <person name="Wendel J.F."/>
        </authorList>
    </citation>
    <scope>NUCLEOTIDE SEQUENCE [LARGE SCALE GENOMIC DNA]</scope>
    <source>
        <strain evidence="2">157</strain>
        <tissue evidence="2">Leaf</tissue>
    </source>
</reference>
<protein>
    <submittedName>
        <fullName evidence="2">Uncharacterized protein</fullName>
    </submittedName>
</protein>
<evidence type="ECO:0000313" key="2">
    <source>
        <dbReference type="EMBL" id="MBA0576575.1"/>
    </source>
</evidence>
<name>A0A7J8NHY2_9ROSI</name>
<keyword evidence="3" id="KW-1185">Reference proteome</keyword>